<dbReference type="EMBL" id="JYDL01000028">
    <property type="protein sequence ID" value="KRX22939.1"/>
    <property type="molecule type" value="Genomic_DNA"/>
</dbReference>
<name>A0A0V0S8A3_9BILA</name>
<dbReference type="OrthoDB" id="5936708at2759"/>
<protein>
    <submittedName>
        <fullName evidence="2">Uncharacterized protein</fullName>
    </submittedName>
</protein>
<comment type="caution">
    <text evidence="2">The sequence shown here is derived from an EMBL/GenBank/DDBJ whole genome shotgun (WGS) entry which is preliminary data.</text>
</comment>
<dbReference type="Proteomes" id="UP000054630">
    <property type="component" value="Unassembled WGS sequence"/>
</dbReference>
<sequence length="642" mass="68533">MVSGGRSGLPPAPFPLESSVTGRYSSPTFSVPGMVLPNGLPISFSRAPVTTLGRLVRTHVHEPFRPSMTFVGAAPALLWLGLCRTPARVPGAVAGRIPQWFPPACLEAARTQHPPVASAPSRILSGRGWHQWCDARWTGTRGVPGRDGHPMSGSSSPPYRRTVGGTLWFWSWLCQIADTPLLSRQPRSYGPGLSAASLVLRNDRKCRSPAPWPPCPPRHQVVGRPQATLKSNRILPRCSDCLVEFLLVAPPSPSPLAGRAGPPGGSASVPAAFWWVPPGRRRSGTPGTSPLRLPAAGASKTVGVPAPMSSPLPGDRPSDGCGRLSGLLGCFFGEPPAAPFLLPCPVLPTHDTGFRPAASAGPVVTRGFGTCDSLPVVLGASPFSPTTPEFVGAPGQHPATPGSARSVPVSWPPLACLRLDSWLRTACRLVGTGRQHSGVVVQAGGQLRIRTLPAAPASGLPALQVPGTPSLAFPCQLMERTRDAGEVLDKPPIIRSEAHELLDFFYAPGSRPLLHRRCFFRVCPYTVLCYDMAQVAYTSVHQLAFLWPDLQPHGLQAVEHLGQSFQMFLFRAPVDDNVPLNVNPLNAFSISRWKVAGALHRPNGMTLNWKRPIGVEKAVFSRSGSATSTCQYPEARSSVLNH</sequence>
<gene>
    <name evidence="2" type="ORF">T07_11321</name>
</gene>
<dbReference type="STRING" id="6336.A0A0V0S8A3"/>
<accession>A0A0V0S8A3</accession>
<keyword evidence="3" id="KW-1185">Reference proteome</keyword>
<evidence type="ECO:0000256" key="1">
    <source>
        <dbReference type="SAM" id="MobiDB-lite"/>
    </source>
</evidence>
<dbReference type="AlphaFoldDB" id="A0A0V0S8A3"/>
<organism evidence="2 3">
    <name type="scientific">Trichinella nelsoni</name>
    <dbReference type="NCBI Taxonomy" id="6336"/>
    <lineage>
        <taxon>Eukaryota</taxon>
        <taxon>Metazoa</taxon>
        <taxon>Ecdysozoa</taxon>
        <taxon>Nematoda</taxon>
        <taxon>Enoplea</taxon>
        <taxon>Dorylaimia</taxon>
        <taxon>Trichinellida</taxon>
        <taxon>Trichinellidae</taxon>
        <taxon>Trichinella</taxon>
    </lineage>
</organism>
<evidence type="ECO:0000313" key="3">
    <source>
        <dbReference type="Proteomes" id="UP000054630"/>
    </source>
</evidence>
<proteinExistence type="predicted"/>
<evidence type="ECO:0000313" key="2">
    <source>
        <dbReference type="EMBL" id="KRX22939.1"/>
    </source>
</evidence>
<feature type="region of interest" description="Disordered" evidence="1">
    <location>
        <begin position="279"/>
        <end position="304"/>
    </location>
</feature>
<reference evidence="2 3" key="1">
    <citation type="submission" date="2015-01" db="EMBL/GenBank/DDBJ databases">
        <title>Evolution of Trichinella species and genotypes.</title>
        <authorList>
            <person name="Korhonen P.K."/>
            <person name="Edoardo P."/>
            <person name="Giuseppe L.R."/>
            <person name="Gasser R.B."/>
        </authorList>
    </citation>
    <scope>NUCLEOTIDE SEQUENCE [LARGE SCALE GENOMIC DNA]</scope>
    <source>
        <strain evidence="2">ISS37</strain>
    </source>
</reference>